<feature type="region of interest" description="Disordered" evidence="1">
    <location>
        <begin position="39"/>
        <end position="84"/>
    </location>
</feature>
<feature type="non-terminal residue" evidence="2">
    <location>
        <position position="224"/>
    </location>
</feature>
<evidence type="ECO:0000313" key="2">
    <source>
        <dbReference type="EMBL" id="RKO86300.1"/>
    </source>
</evidence>
<evidence type="ECO:0000256" key="1">
    <source>
        <dbReference type="SAM" id="MobiDB-lite"/>
    </source>
</evidence>
<gene>
    <name evidence="2" type="ORF">BDK51DRAFT_26158</name>
</gene>
<dbReference type="OrthoDB" id="2129662at2759"/>
<dbReference type="AlphaFoldDB" id="A0A4P9W6C3"/>
<reference evidence="3" key="1">
    <citation type="journal article" date="2018" name="Nat. Microbiol.">
        <title>Leveraging single-cell genomics to expand the fungal tree of life.</title>
        <authorList>
            <person name="Ahrendt S.R."/>
            <person name="Quandt C.A."/>
            <person name="Ciobanu D."/>
            <person name="Clum A."/>
            <person name="Salamov A."/>
            <person name="Andreopoulos B."/>
            <person name="Cheng J.F."/>
            <person name="Woyke T."/>
            <person name="Pelin A."/>
            <person name="Henrissat B."/>
            <person name="Reynolds N.K."/>
            <person name="Benny G.L."/>
            <person name="Smith M.E."/>
            <person name="James T.Y."/>
            <person name="Grigoriev I.V."/>
        </authorList>
    </citation>
    <scope>NUCLEOTIDE SEQUENCE [LARGE SCALE GENOMIC DNA]</scope>
</reference>
<name>A0A4P9W6C3_9FUNG</name>
<keyword evidence="3" id="KW-1185">Reference proteome</keyword>
<dbReference type="Proteomes" id="UP000269721">
    <property type="component" value="Unassembled WGS sequence"/>
</dbReference>
<dbReference type="EMBL" id="KZ998316">
    <property type="protein sequence ID" value="RKO86300.1"/>
    <property type="molecule type" value="Genomic_DNA"/>
</dbReference>
<feature type="compositionally biased region" description="Pro residues" evidence="1">
    <location>
        <begin position="65"/>
        <end position="74"/>
    </location>
</feature>
<accession>A0A4P9W6C3</accession>
<organism evidence="2 3">
    <name type="scientific">Blyttiomyces helicus</name>
    <dbReference type="NCBI Taxonomy" id="388810"/>
    <lineage>
        <taxon>Eukaryota</taxon>
        <taxon>Fungi</taxon>
        <taxon>Fungi incertae sedis</taxon>
        <taxon>Chytridiomycota</taxon>
        <taxon>Chytridiomycota incertae sedis</taxon>
        <taxon>Chytridiomycetes</taxon>
        <taxon>Chytridiomycetes incertae sedis</taxon>
        <taxon>Blyttiomyces</taxon>
    </lineage>
</organism>
<protein>
    <submittedName>
        <fullName evidence="2">Uncharacterized protein</fullName>
    </submittedName>
</protein>
<feature type="compositionally biased region" description="Pro residues" evidence="1">
    <location>
        <begin position="43"/>
        <end position="57"/>
    </location>
</feature>
<sequence>MSYQESEEVDLITAAYTASPLTVGPPTNVGDALTSFAPAVEPLVPPSPVTQPSPQPRAPTSVSPPASPLPPVTPNQPGRKSRKKTIGETPIVCNTCGTPSGTFLLHGSPTSLAAANEAVFSCAGCELAASFEVAASFVPSPLADEEADLESCDLARRKRKHGCSPGRSSITCNLCTALLGVGGVRPVDTPAMRETGVKPIWIEPGFDIEPICAVCFQMFSFCTD</sequence>
<proteinExistence type="predicted"/>
<evidence type="ECO:0000313" key="3">
    <source>
        <dbReference type="Proteomes" id="UP000269721"/>
    </source>
</evidence>